<comment type="caution">
    <text evidence="2">The sequence shown here is derived from an EMBL/GenBank/DDBJ whole genome shotgun (WGS) entry which is preliminary data.</text>
</comment>
<feature type="compositionally biased region" description="Basic and acidic residues" evidence="1">
    <location>
        <begin position="112"/>
        <end position="122"/>
    </location>
</feature>
<protein>
    <submittedName>
        <fullName evidence="2">Uncharacterized protein</fullName>
    </submittedName>
</protein>
<feature type="region of interest" description="Disordered" evidence="1">
    <location>
        <begin position="1"/>
        <end position="131"/>
    </location>
</feature>
<organism evidence="2 3">
    <name type="scientific">Myriangium duriaei CBS 260.36</name>
    <dbReference type="NCBI Taxonomy" id="1168546"/>
    <lineage>
        <taxon>Eukaryota</taxon>
        <taxon>Fungi</taxon>
        <taxon>Dikarya</taxon>
        <taxon>Ascomycota</taxon>
        <taxon>Pezizomycotina</taxon>
        <taxon>Dothideomycetes</taxon>
        <taxon>Dothideomycetidae</taxon>
        <taxon>Myriangiales</taxon>
        <taxon>Myriangiaceae</taxon>
        <taxon>Myriangium</taxon>
    </lineage>
</organism>
<reference evidence="2" key="1">
    <citation type="journal article" date="2020" name="Stud. Mycol.">
        <title>101 Dothideomycetes genomes: a test case for predicting lifestyles and emergence of pathogens.</title>
        <authorList>
            <person name="Haridas S."/>
            <person name="Albert R."/>
            <person name="Binder M."/>
            <person name="Bloem J."/>
            <person name="Labutti K."/>
            <person name="Salamov A."/>
            <person name="Andreopoulos B."/>
            <person name="Baker S."/>
            <person name="Barry K."/>
            <person name="Bills G."/>
            <person name="Bluhm B."/>
            <person name="Cannon C."/>
            <person name="Castanera R."/>
            <person name="Culley D."/>
            <person name="Daum C."/>
            <person name="Ezra D."/>
            <person name="Gonzalez J."/>
            <person name="Henrissat B."/>
            <person name="Kuo A."/>
            <person name="Liang C."/>
            <person name="Lipzen A."/>
            <person name="Lutzoni F."/>
            <person name="Magnuson J."/>
            <person name="Mondo S."/>
            <person name="Nolan M."/>
            <person name="Ohm R."/>
            <person name="Pangilinan J."/>
            <person name="Park H.-J."/>
            <person name="Ramirez L."/>
            <person name="Alfaro M."/>
            <person name="Sun H."/>
            <person name="Tritt A."/>
            <person name="Yoshinaga Y."/>
            <person name="Zwiers L.-H."/>
            <person name="Turgeon B."/>
            <person name="Goodwin S."/>
            <person name="Spatafora J."/>
            <person name="Crous P."/>
            <person name="Grigoriev I."/>
        </authorList>
    </citation>
    <scope>NUCLEOTIDE SEQUENCE</scope>
    <source>
        <strain evidence="2">CBS 260.36</strain>
    </source>
</reference>
<accession>A0A9P4J2Q1</accession>
<feature type="region of interest" description="Disordered" evidence="1">
    <location>
        <begin position="248"/>
        <end position="268"/>
    </location>
</feature>
<name>A0A9P4J2Q1_9PEZI</name>
<dbReference type="Proteomes" id="UP000799439">
    <property type="component" value="Unassembled WGS sequence"/>
</dbReference>
<feature type="compositionally biased region" description="Polar residues" evidence="1">
    <location>
        <begin position="248"/>
        <end position="259"/>
    </location>
</feature>
<keyword evidence="3" id="KW-1185">Reference proteome</keyword>
<sequence>MPKKHKAAYIKNSSYVHPSLGTAKSSAADPPPGPATVNEKLQQLRHNNQLTQQQRDIAQGTTQRSVPPELRALLGVPETAPPRPRLSVRTRIPLRTPGPAPPPSWSISGNTHHSEASPDKPRSSQASSNAIERARPKRLAAFLCEAGYSTPTSRSLTHVALRTLARAWEGIDDDGLQYLAENSANLRSAVLSYLGFFGPTNGMTARQLEALLDAPDGMSCLDLTGLVGWTFGLRELVGVLARYSKRSAASQSRATSPQESWDADDDDATPTISRLTHSSIPAITALSLALPPSTISWTDLINLSTHLPTLTHLSLASWPWPTKTPHLSSTTISSPSGRIAASGSTPYAALDADLTEARLLLRQLSRRTYCLHHLDVSGCSWTAALAPPPTPAAAPRSPTALRLAANNSFGTATTTVAQGPDWTGAWKRL</sequence>
<dbReference type="EMBL" id="ML996085">
    <property type="protein sequence ID" value="KAF2153005.1"/>
    <property type="molecule type" value="Genomic_DNA"/>
</dbReference>
<evidence type="ECO:0000313" key="2">
    <source>
        <dbReference type="EMBL" id="KAF2153005.1"/>
    </source>
</evidence>
<dbReference type="AlphaFoldDB" id="A0A9P4J2Q1"/>
<evidence type="ECO:0000313" key="3">
    <source>
        <dbReference type="Proteomes" id="UP000799439"/>
    </source>
</evidence>
<evidence type="ECO:0000256" key="1">
    <source>
        <dbReference type="SAM" id="MobiDB-lite"/>
    </source>
</evidence>
<dbReference type="OrthoDB" id="193467at2759"/>
<proteinExistence type="predicted"/>
<gene>
    <name evidence="2" type="ORF">K461DRAFT_212481</name>
</gene>
<feature type="non-terminal residue" evidence="2">
    <location>
        <position position="429"/>
    </location>
</feature>
<feature type="compositionally biased region" description="Polar residues" evidence="1">
    <location>
        <begin position="39"/>
        <end position="65"/>
    </location>
</feature>